<dbReference type="InterPro" id="IPR006156">
    <property type="entry name" value="Dihydroneopterin_aldolase"/>
</dbReference>
<evidence type="ECO:0000256" key="1">
    <source>
        <dbReference type="ARBA" id="ARBA00001353"/>
    </source>
</evidence>
<dbReference type="NCBIfam" id="TIGR00525">
    <property type="entry name" value="folB"/>
    <property type="match status" value="1"/>
</dbReference>
<comment type="similarity">
    <text evidence="3 6">Belongs to the DHNA family.</text>
</comment>
<keyword evidence="5 6" id="KW-0456">Lyase</keyword>
<evidence type="ECO:0000259" key="7">
    <source>
        <dbReference type="SMART" id="SM00905"/>
    </source>
</evidence>
<evidence type="ECO:0000313" key="9">
    <source>
        <dbReference type="Proteomes" id="UP001431776"/>
    </source>
</evidence>
<evidence type="ECO:0000256" key="2">
    <source>
        <dbReference type="ARBA" id="ARBA00005013"/>
    </source>
</evidence>
<dbReference type="InterPro" id="IPR043133">
    <property type="entry name" value="GTP-CH-I_C/QueF"/>
</dbReference>
<accession>A0AAW6U4R7</accession>
<dbReference type="Pfam" id="PF02152">
    <property type="entry name" value="FolB"/>
    <property type="match status" value="1"/>
</dbReference>
<keyword evidence="4 6" id="KW-0289">Folate biosynthesis</keyword>
<proteinExistence type="inferred from homology"/>
<dbReference type="GO" id="GO:0004150">
    <property type="term" value="F:dihydroneopterin aldolase activity"/>
    <property type="evidence" value="ECO:0007669"/>
    <property type="project" value="UniProtKB-UniRule"/>
</dbReference>
<comment type="caution">
    <text evidence="8">The sequence shown here is derived from an EMBL/GenBank/DDBJ whole genome shotgun (WGS) entry which is preliminary data.</text>
</comment>
<dbReference type="InterPro" id="IPR006157">
    <property type="entry name" value="FolB_dom"/>
</dbReference>
<comment type="pathway">
    <text evidence="2 6">Cofactor biosynthesis; tetrahydrofolate biosynthesis; 2-amino-4-hydroxy-6-hydroxymethyl-7,8-dihydropteridine diphosphate from 7,8-dihydroneopterin triphosphate: step 3/4.</text>
</comment>
<dbReference type="GO" id="GO:0046656">
    <property type="term" value="P:folic acid biosynthetic process"/>
    <property type="evidence" value="ECO:0007669"/>
    <property type="project" value="UniProtKB-UniRule"/>
</dbReference>
<evidence type="ECO:0000256" key="6">
    <source>
        <dbReference type="RuleBase" id="RU362079"/>
    </source>
</evidence>
<evidence type="ECO:0000313" key="8">
    <source>
        <dbReference type="EMBL" id="MDI6451091.1"/>
    </source>
</evidence>
<dbReference type="NCBIfam" id="TIGR00526">
    <property type="entry name" value="folB_dom"/>
    <property type="match status" value="1"/>
</dbReference>
<dbReference type="GO" id="GO:0046654">
    <property type="term" value="P:tetrahydrofolate biosynthetic process"/>
    <property type="evidence" value="ECO:0007669"/>
    <property type="project" value="UniProtKB-UniRule"/>
</dbReference>
<feature type="domain" description="Dihydroneopterin aldolase/epimerase" evidence="7">
    <location>
        <begin position="12"/>
        <end position="122"/>
    </location>
</feature>
<sequence>MTDRIGPPLDQIAISDLRFRCIVGVQEEERYEKQDIVAQILLFADLRRAGRSDAIEDTVDYKALKKQILAAAERSQFRLIEALAQSIADICLSHDRVKRAAVTIEKPGALRFARTVSVRIVRDRRDRDA</sequence>
<dbReference type="PANTHER" id="PTHR42844:SF1">
    <property type="entry name" value="DIHYDRONEOPTERIN ALDOLASE 1-RELATED"/>
    <property type="match status" value="1"/>
</dbReference>
<name>A0AAW6U4R7_9BACT</name>
<dbReference type="EC" id="4.1.2.25" evidence="6"/>
<dbReference type="SUPFAM" id="SSF55620">
    <property type="entry name" value="Tetrahydrobiopterin biosynthesis enzymes-like"/>
    <property type="match status" value="1"/>
</dbReference>
<keyword evidence="9" id="KW-1185">Reference proteome</keyword>
<protein>
    <recommendedName>
        <fullName evidence="6">7,8-dihydroneopterin aldolase</fullName>
        <ecNumber evidence="6">4.1.2.25</ecNumber>
    </recommendedName>
</protein>
<dbReference type="GO" id="GO:0005737">
    <property type="term" value="C:cytoplasm"/>
    <property type="evidence" value="ECO:0007669"/>
    <property type="project" value="TreeGrafter"/>
</dbReference>
<dbReference type="Proteomes" id="UP001431776">
    <property type="component" value="Unassembled WGS sequence"/>
</dbReference>
<dbReference type="SMART" id="SM00905">
    <property type="entry name" value="FolB"/>
    <property type="match status" value="1"/>
</dbReference>
<comment type="function">
    <text evidence="6">Catalyzes the conversion of 7,8-dihydroneopterin to 6-hydroxymethyl-7,8-dihydropterin.</text>
</comment>
<dbReference type="RefSeq" id="WP_349246500.1">
    <property type="nucleotide sequence ID" value="NZ_JASCXX010000028.1"/>
</dbReference>
<evidence type="ECO:0000256" key="3">
    <source>
        <dbReference type="ARBA" id="ARBA00005708"/>
    </source>
</evidence>
<reference evidence="8" key="1">
    <citation type="submission" date="2023-05" db="EMBL/GenBank/DDBJ databases">
        <title>Anaerotaeda fermentans gen. nov., sp. nov., a novel anaerobic planctomycete of the new family within the order Sedimentisphaerales isolated from Taman Peninsula, Russia.</title>
        <authorList>
            <person name="Khomyakova M.A."/>
            <person name="Merkel A.Y."/>
            <person name="Slobodkin A.I."/>
        </authorList>
    </citation>
    <scope>NUCLEOTIDE SEQUENCE</scope>
    <source>
        <strain evidence="8">M17dextr</strain>
    </source>
</reference>
<gene>
    <name evidence="8" type="primary">folB</name>
    <name evidence="8" type="ORF">QJ522_18665</name>
</gene>
<evidence type="ECO:0000256" key="5">
    <source>
        <dbReference type="ARBA" id="ARBA00023239"/>
    </source>
</evidence>
<evidence type="ECO:0000256" key="4">
    <source>
        <dbReference type="ARBA" id="ARBA00022909"/>
    </source>
</evidence>
<dbReference type="AlphaFoldDB" id="A0AAW6U4R7"/>
<dbReference type="EMBL" id="JASCXX010000028">
    <property type="protein sequence ID" value="MDI6451091.1"/>
    <property type="molecule type" value="Genomic_DNA"/>
</dbReference>
<comment type="catalytic activity">
    <reaction evidence="1 6">
        <text>7,8-dihydroneopterin = 6-hydroxymethyl-7,8-dihydropterin + glycolaldehyde</text>
        <dbReference type="Rhea" id="RHEA:10540"/>
        <dbReference type="ChEBI" id="CHEBI:17001"/>
        <dbReference type="ChEBI" id="CHEBI:17071"/>
        <dbReference type="ChEBI" id="CHEBI:44841"/>
        <dbReference type="EC" id="4.1.2.25"/>
    </reaction>
</comment>
<dbReference type="Gene3D" id="3.30.1130.10">
    <property type="match status" value="1"/>
</dbReference>
<organism evidence="8 9">
    <name type="scientific">Anaerobaca lacustris</name>
    <dbReference type="NCBI Taxonomy" id="3044600"/>
    <lineage>
        <taxon>Bacteria</taxon>
        <taxon>Pseudomonadati</taxon>
        <taxon>Planctomycetota</taxon>
        <taxon>Phycisphaerae</taxon>
        <taxon>Sedimentisphaerales</taxon>
        <taxon>Anaerobacaceae</taxon>
        <taxon>Anaerobaca</taxon>
    </lineage>
</organism>
<dbReference type="PANTHER" id="PTHR42844">
    <property type="entry name" value="DIHYDRONEOPTERIN ALDOLASE 1-RELATED"/>
    <property type="match status" value="1"/>
</dbReference>